<proteinExistence type="predicted"/>
<dbReference type="RefSeq" id="WP_167812774.1">
    <property type="nucleotide sequence ID" value="NZ_CP042301.2"/>
</dbReference>
<name>A0A5B8KU31_9HYPH</name>
<keyword evidence="3" id="KW-1185">Reference proteome</keyword>
<gene>
    <name evidence="2" type="ORF">FQ775_01150</name>
</gene>
<evidence type="ECO:0000313" key="3">
    <source>
        <dbReference type="Proteomes" id="UP000321389"/>
    </source>
</evidence>
<sequence>MNAPFHAVSDGSTAPIKNVAACRGLVESLITAPAHVPNIGVFSGHSGYGKTMAAAYSQNKTGAIMIEVFDSWTRKKFCWSLLRELGVQQPRGTLSDMMDEIVERLADDPSRLLIIDEAHTAIARGMVELIRQINKLAHIPILLVGEEQLPIQLSAYENTDNLVLERVLAQPCDLEDTRVLAKLYHPKLPIADDLLEAFARETGGRARRIVSTLQSAATWAVNHGAESLDLASYRGRIVTGALPRRRTGAA</sequence>
<dbReference type="InterPro" id="IPR027417">
    <property type="entry name" value="P-loop_NTPase"/>
</dbReference>
<dbReference type="GO" id="GO:0016887">
    <property type="term" value="F:ATP hydrolysis activity"/>
    <property type="evidence" value="ECO:0007669"/>
    <property type="project" value="InterPro"/>
</dbReference>
<organism evidence="2 3">
    <name type="scientific">Nitratireductor mangrovi</name>
    <dbReference type="NCBI Taxonomy" id="2599600"/>
    <lineage>
        <taxon>Bacteria</taxon>
        <taxon>Pseudomonadati</taxon>
        <taxon>Pseudomonadota</taxon>
        <taxon>Alphaproteobacteria</taxon>
        <taxon>Hyphomicrobiales</taxon>
        <taxon>Phyllobacteriaceae</taxon>
        <taxon>Nitratireductor</taxon>
    </lineage>
</organism>
<accession>A0A5B8KU31</accession>
<dbReference type="PANTHER" id="PTHR35894">
    <property type="entry name" value="GENERAL SECRETION PATHWAY PROTEIN A-RELATED"/>
    <property type="match status" value="1"/>
</dbReference>
<dbReference type="Proteomes" id="UP000321389">
    <property type="component" value="Chromosome"/>
</dbReference>
<evidence type="ECO:0000259" key="1">
    <source>
        <dbReference type="Pfam" id="PF13401"/>
    </source>
</evidence>
<dbReference type="EMBL" id="CP042301">
    <property type="protein sequence ID" value="QDY99088.2"/>
    <property type="molecule type" value="Genomic_DNA"/>
</dbReference>
<dbReference type="Gene3D" id="3.40.50.300">
    <property type="entry name" value="P-loop containing nucleotide triphosphate hydrolases"/>
    <property type="match status" value="1"/>
</dbReference>
<dbReference type="GO" id="GO:0005524">
    <property type="term" value="F:ATP binding"/>
    <property type="evidence" value="ECO:0007669"/>
    <property type="project" value="UniProtKB-KW"/>
</dbReference>
<evidence type="ECO:0000313" key="2">
    <source>
        <dbReference type="EMBL" id="QDY99088.2"/>
    </source>
</evidence>
<dbReference type="Pfam" id="PF13401">
    <property type="entry name" value="AAA_22"/>
    <property type="match status" value="1"/>
</dbReference>
<dbReference type="AlphaFoldDB" id="A0A5B8KU31"/>
<dbReference type="KEGG" id="niy:FQ775_01150"/>
<reference evidence="2" key="1">
    <citation type="submission" date="2020-04" db="EMBL/GenBank/DDBJ databases">
        <title>Nitratireductor sp. nov. isolated from mangrove soil.</title>
        <authorList>
            <person name="Ye Y."/>
        </authorList>
    </citation>
    <scope>NUCLEOTIDE SEQUENCE</scope>
    <source>
        <strain evidence="2">SY7</strain>
    </source>
</reference>
<dbReference type="InterPro" id="IPR052026">
    <property type="entry name" value="ExeA_AAA_ATPase_DNA-bind"/>
</dbReference>
<feature type="domain" description="ORC1/DEAH AAA+ ATPase" evidence="1">
    <location>
        <begin position="38"/>
        <end position="149"/>
    </location>
</feature>
<dbReference type="PANTHER" id="PTHR35894:SF5">
    <property type="entry name" value="MU-LIKE PROPHAGE FLUMU DNA TRANSPOSITION PROTEIN B"/>
    <property type="match status" value="1"/>
</dbReference>
<keyword evidence="2" id="KW-0067">ATP-binding</keyword>
<keyword evidence="2" id="KW-0547">Nucleotide-binding</keyword>
<protein>
    <submittedName>
        <fullName evidence="2">ATP-binding protein</fullName>
    </submittedName>
</protein>
<dbReference type="SUPFAM" id="SSF52540">
    <property type="entry name" value="P-loop containing nucleoside triphosphate hydrolases"/>
    <property type="match status" value="1"/>
</dbReference>
<dbReference type="InterPro" id="IPR049945">
    <property type="entry name" value="AAA_22"/>
</dbReference>